<gene>
    <name evidence="2" type="ORF">AVDCRST_MAG04-934</name>
</gene>
<sequence>GSIVARCQARPGRSERRDLPGVRRDADGGLPGRHNGLPELGCGPRQAARLGCRCHV</sequence>
<organism evidence="2">
    <name type="scientific">uncultured Acetobacteraceae bacterium</name>
    <dbReference type="NCBI Taxonomy" id="169975"/>
    <lineage>
        <taxon>Bacteria</taxon>
        <taxon>Pseudomonadati</taxon>
        <taxon>Pseudomonadota</taxon>
        <taxon>Alphaproteobacteria</taxon>
        <taxon>Acetobacterales</taxon>
        <taxon>Acetobacteraceae</taxon>
        <taxon>environmental samples</taxon>
    </lineage>
</organism>
<accession>A0A6J4HLY2</accession>
<evidence type="ECO:0000256" key="1">
    <source>
        <dbReference type="SAM" id="MobiDB-lite"/>
    </source>
</evidence>
<proteinExistence type="predicted"/>
<dbReference type="EMBL" id="CADCTL010000071">
    <property type="protein sequence ID" value="CAA9227188.1"/>
    <property type="molecule type" value="Genomic_DNA"/>
</dbReference>
<feature type="compositionally biased region" description="Basic and acidic residues" evidence="1">
    <location>
        <begin position="12"/>
        <end position="27"/>
    </location>
</feature>
<name>A0A6J4HLY2_9PROT</name>
<feature type="non-terminal residue" evidence="2">
    <location>
        <position position="1"/>
    </location>
</feature>
<evidence type="ECO:0000313" key="2">
    <source>
        <dbReference type="EMBL" id="CAA9227188.1"/>
    </source>
</evidence>
<reference evidence="2" key="1">
    <citation type="submission" date="2020-02" db="EMBL/GenBank/DDBJ databases">
        <authorList>
            <person name="Meier V. D."/>
        </authorList>
    </citation>
    <scope>NUCLEOTIDE SEQUENCE</scope>
    <source>
        <strain evidence="2">AVDCRST_MAG04</strain>
    </source>
</reference>
<protein>
    <submittedName>
        <fullName evidence="2">Uncharacterized protein</fullName>
    </submittedName>
</protein>
<dbReference type="AlphaFoldDB" id="A0A6J4HLY2"/>
<feature type="region of interest" description="Disordered" evidence="1">
    <location>
        <begin position="1"/>
        <end position="41"/>
    </location>
</feature>
<feature type="non-terminal residue" evidence="2">
    <location>
        <position position="56"/>
    </location>
</feature>